<evidence type="ECO:0000256" key="1">
    <source>
        <dbReference type="SAM" id="Phobius"/>
    </source>
</evidence>
<dbReference type="OrthoDB" id="2548253at2759"/>
<accession>A0A0C9UWF2</accession>
<dbReference type="HOGENOM" id="CLU_022262_0_0_1"/>
<evidence type="ECO:0000313" key="3">
    <source>
        <dbReference type="Proteomes" id="UP000054279"/>
    </source>
</evidence>
<feature type="transmembrane region" description="Helical" evidence="1">
    <location>
        <begin position="504"/>
        <end position="522"/>
    </location>
</feature>
<dbReference type="Proteomes" id="UP000054279">
    <property type="component" value="Unassembled WGS sequence"/>
</dbReference>
<keyword evidence="1" id="KW-0812">Transmembrane</keyword>
<sequence length="671" mass="75930">MITKTTSSDLTFNPEIVPNRQPRSIWKDLLCSLVTIGLIFGLLIGITTISKKIDPVVHPHRRLYATPDQIMQPSQVVKPLIDEKQTFDIAVTVWIRDGTITASNGTDVLEVENEKSAKNNSVSTILEEINDFGSTFLKGMKDSVTALPKEILLFSEVLFRGVTLKDKRVKKVNLEIPISLFQSTNLSHYDLRAGFALIPNSPSPLDYAVNYSSWMPPAVEIPPLFPPNQSISLRERIINAYGINVPLIEFHPMKSLCIDSNRLDTMESEELEDDFGADAPSNRLVFDLFGGFDAYVVKIPKGESVLSKHPYVVTRSYIQVADFTHPLNRKEFNTAHNDLKRHSTATCRIRLNKKPYWRSCSRFRNRGFKRVGNWENQIKLGIPDASKDGNRTAYVYAPYLHSVPNAYGPKDLVPIPVNREKCHAAQSKVSDTITVPWSISYSGRSAAKMLLGESIIKDNPVDPSATEREKALAQYQKEHRDAMFHGHWHNEEYHPRRVLVLNSAYHIFFYASWFVGLIYWYTRTSTVGISRSGMLLTSSSTLVAYMAIISRVYKSKAILDATLEAFTEGLLLLPGSILTLKTVLRLEWRWAYGCIPALQRLPPSHKERASERLDARLSMQNRLLIIIFIIGLYRVFSVEDWQVIPTIGIPPDDSNNSHWLSKVSDLISSPI</sequence>
<proteinExistence type="predicted"/>
<keyword evidence="3" id="KW-1185">Reference proteome</keyword>
<gene>
    <name evidence="2" type="ORF">M422DRAFT_66386</name>
</gene>
<feature type="transmembrane region" description="Helical" evidence="1">
    <location>
        <begin position="534"/>
        <end position="553"/>
    </location>
</feature>
<dbReference type="EMBL" id="KN837099">
    <property type="protein sequence ID" value="KIJ47998.1"/>
    <property type="molecule type" value="Genomic_DNA"/>
</dbReference>
<organism evidence="2 3">
    <name type="scientific">Sphaerobolus stellatus (strain SS14)</name>
    <dbReference type="NCBI Taxonomy" id="990650"/>
    <lineage>
        <taxon>Eukaryota</taxon>
        <taxon>Fungi</taxon>
        <taxon>Dikarya</taxon>
        <taxon>Basidiomycota</taxon>
        <taxon>Agaricomycotina</taxon>
        <taxon>Agaricomycetes</taxon>
        <taxon>Phallomycetidae</taxon>
        <taxon>Geastrales</taxon>
        <taxon>Sphaerobolaceae</taxon>
        <taxon>Sphaerobolus</taxon>
    </lineage>
</organism>
<protein>
    <submittedName>
        <fullName evidence="2">Uncharacterized protein</fullName>
    </submittedName>
</protein>
<keyword evidence="1" id="KW-0472">Membrane</keyword>
<name>A0A0C9UWF2_SPHS4</name>
<reference evidence="2 3" key="1">
    <citation type="submission" date="2014-06" db="EMBL/GenBank/DDBJ databases">
        <title>Evolutionary Origins and Diversification of the Mycorrhizal Mutualists.</title>
        <authorList>
            <consortium name="DOE Joint Genome Institute"/>
            <consortium name="Mycorrhizal Genomics Consortium"/>
            <person name="Kohler A."/>
            <person name="Kuo A."/>
            <person name="Nagy L.G."/>
            <person name="Floudas D."/>
            <person name="Copeland A."/>
            <person name="Barry K.W."/>
            <person name="Cichocki N."/>
            <person name="Veneault-Fourrey C."/>
            <person name="LaButti K."/>
            <person name="Lindquist E.A."/>
            <person name="Lipzen A."/>
            <person name="Lundell T."/>
            <person name="Morin E."/>
            <person name="Murat C."/>
            <person name="Riley R."/>
            <person name="Ohm R."/>
            <person name="Sun H."/>
            <person name="Tunlid A."/>
            <person name="Henrissat B."/>
            <person name="Grigoriev I.V."/>
            <person name="Hibbett D.S."/>
            <person name="Martin F."/>
        </authorList>
    </citation>
    <scope>NUCLEOTIDE SEQUENCE [LARGE SCALE GENOMIC DNA]</scope>
    <source>
        <strain evidence="2 3">SS14</strain>
    </source>
</reference>
<feature type="transmembrane region" description="Helical" evidence="1">
    <location>
        <begin position="29"/>
        <end position="49"/>
    </location>
</feature>
<evidence type="ECO:0000313" key="2">
    <source>
        <dbReference type="EMBL" id="KIJ47998.1"/>
    </source>
</evidence>
<dbReference type="AlphaFoldDB" id="A0A0C9UWF2"/>
<keyword evidence="1" id="KW-1133">Transmembrane helix</keyword>